<name>A0A7E4VUT7_PANRE</name>
<dbReference type="Proteomes" id="UP000492821">
    <property type="component" value="Unassembled WGS sequence"/>
</dbReference>
<reference evidence="3" key="2">
    <citation type="submission" date="2020-10" db="UniProtKB">
        <authorList>
            <consortium name="WormBaseParasite"/>
        </authorList>
    </citation>
    <scope>IDENTIFICATION</scope>
</reference>
<dbReference type="AlphaFoldDB" id="A0A7E4VUT7"/>
<proteinExistence type="predicted"/>
<protein>
    <submittedName>
        <fullName evidence="3">Recep_L_domain domain-containing protein</fullName>
    </submittedName>
</protein>
<dbReference type="WBParaSite" id="Pan_g3344.t1">
    <property type="protein sequence ID" value="Pan_g3344.t1"/>
    <property type="gene ID" value="Pan_g3344"/>
</dbReference>
<evidence type="ECO:0000313" key="3">
    <source>
        <dbReference type="WBParaSite" id="Pan_g3344.t1"/>
    </source>
</evidence>
<keyword evidence="1" id="KW-1133">Transmembrane helix</keyword>
<reference evidence="2" key="1">
    <citation type="journal article" date="2013" name="Genetics">
        <title>The draft genome and transcriptome of Panagrellus redivivus are shaped by the harsh demands of a free-living lifestyle.</title>
        <authorList>
            <person name="Srinivasan J."/>
            <person name="Dillman A.R."/>
            <person name="Macchietto M.G."/>
            <person name="Heikkinen L."/>
            <person name="Lakso M."/>
            <person name="Fracchia K.M."/>
            <person name="Antoshechkin I."/>
            <person name="Mortazavi A."/>
            <person name="Wong G."/>
            <person name="Sternberg P.W."/>
        </authorList>
    </citation>
    <scope>NUCLEOTIDE SEQUENCE [LARGE SCALE GENOMIC DNA]</scope>
    <source>
        <strain evidence="2">MT8872</strain>
    </source>
</reference>
<feature type="transmembrane region" description="Helical" evidence="1">
    <location>
        <begin position="291"/>
        <end position="309"/>
    </location>
</feature>
<keyword evidence="1" id="KW-0472">Membrane</keyword>
<accession>A0A7E4VUT7</accession>
<evidence type="ECO:0000256" key="1">
    <source>
        <dbReference type="SAM" id="Phobius"/>
    </source>
</evidence>
<keyword evidence="2" id="KW-1185">Reference proteome</keyword>
<sequence length="325" mass="36868">MNKGRVDDSSWPVGIRFMNINTHPGAFVKHLTLNSLSPDQSKPGSMKLLALSALWVLIGAVYGRTAPYEKYLKHPAEQNLKDELYDCPTPHPLTRVCNVFSENPCFCGSSFTRMILNFYKVPDEWFCPPHPFPETIAFRLRIHDSAMPYKHFEANLLTIFGTSRLDNDTVETNVTKLAETIKITSARCGNHSTPYNIVTVALPGNYNNVKIPNPTYYALEELGYDMVAMLTNKVLRIVRIRLLRKNAVPVIVEQLSYLNNTNDDSVIKPFKIPELKRPDVFIERGPPPNHLFKGCILALSGILALVALFKACYDLARKREEYHED</sequence>
<evidence type="ECO:0000313" key="2">
    <source>
        <dbReference type="Proteomes" id="UP000492821"/>
    </source>
</evidence>
<keyword evidence="1" id="KW-0812">Transmembrane</keyword>
<organism evidence="2 3">
    <name type="scientific">Panagrellus redivivus</name>
    <name type="common">Microworm</name>
    <dbReference type="NCBI Taxonomy" id="6233"/>
    <lineage>
        <taxon>Eukaryota</taxon>
        <taxon>Metazoa</taxon>
        <taxon>Ecdysozoa</taxon>
        <taxon>Nematoda</taxon>
        <taxon>Chromadorea</taxon>
        <taxon>Rhabditida</taxon>
        <taxon>Tylenchina</taxon>
        <taxon>Panagrolaimomorpha</taxon>
        <taxon>Panagrolaimoidea</taxon>
        <taxon>Panagrolaimidae</taxon>
        <taxon>Panagrellus</taxon>
    </lineage>
</organism>